<organism evidence="3 5">
    <name type="scientific">Vanilla planifolia</name>
    <name type="common">Vanilla</name>
    <dbReference type="NCBI Taxonomy" id="51239"/>
    <lineage>
        <taxon>Eukaryota</taxon>
        <taxon>Viridiplantae</taxon>
        <taxon>Streptophyta</taxon>
        <taxon>Embryophyta</taxon>
        <taxon>Tracheophyta</taxon>
        <taxon>Spermatophyta</taxon>
        <taxon>Magnoliopsida</taxon>
        <taxon>Liliopsida</taxon>
        <taxon>Asparagales</taxon>
        <taxon>Orchidaceae</taxon>
        <taxon>Vanilloideae</taxon>
        <taxon>Vanilleae</taxon>
        <taxon>Vanilla</taxon>
    </lineage>
</organism>
<keyword evidence="5" id="KW-1185">Reference proteome</keyword>
<proteinExistence type="predicted"/>
<sequence length="92" mass="10362">MGGGQWLAIASLKCLMILTEVVDQLRNKELCPKRRGKFNSLLRKPLPAAFRINASPESEFVFLSRRAESTKVEKEANASYRPHQMELQGSAD</sequence>
<accession>A0A835UUI7</accession>
<name>A0A835UUI7_VANPL</name>
<keyword evidence="2" id="KW-0732">Signal</keyword>
<dbReference type="Proteomes" id="UP000639772">
    <property type="component" value="Chromosome 6"/>
</dbReference>
<dbReference type="Proteomes" id="UP000636800">
    <property type="component" value="Chromosome 6"/>
</dbReference>
<evidence type="ECO:0000313" key="3">
    <source>
        <dbReference type="EMBL" id="KAG0476289.1"/>
    </source>
</evidence>
<comment type="caution">
    <text evidence="3">The sequence shown here is derived from an EMBL/GenBank/DDBJ whole genome shotgun (WGS) entry which is preliminary data.</text>
</comment>
<feature type="region of interest" description="Disordered" evidence="1">
    <location>
        <begin position="73"/>
        <end position="92"/>
    </location>
</feature>
<reference evidence="5 6" key="1">
    <citation type="journal article" date="2020" name="Nat. Food">
        <title>A phased Vanilla planifolia genome enables genetic improvement of flavour and production.</title>
        <authorList>
            <person name="Hasing T."/>
            <person name="Tang H."/>
            <person name="Brym M."/>
            <person name="Khazi F."/>
            <person name="Huang T."/>
            <person name="Chambers A.H."/>
        </authorList>
    </citation>
    <scope>NUCLEOTIDE SEQUENCE [LARGE SCALE GENOMIC DNA]</scope>
    <source>
        <tissue evidence="3">Leaf</tissue>
    </source>
</reference>
<protein>
    <submittedName>
        <fullName evidence="3">Uncharacterized protein</fullName>
    </submittedName>
</protein>
<dbReference type="EMBL" id="JADCNM010000006">
    <property type="protein sequence ID" value="KAG0477985.1"/>
    <property type="molecule type" value="Genomic_DNA"/>
</dbReference>
<feature type="chain" id="PRO_5036418124" evidence="2">
    <location>
        <begin position="25"/>
        <end position="92"/>
    </location>
</feature>
<evidence type="ECO:0000313" key="4">
    <source>
        <dbReference type="EMBL" id="KAG0477985.1"/>
    </source>
</evidence>
<feature type="signal peptide" evidence="2">
    <location>
        <begin position="1"/>
        <end position="24"/>
    </location>
</feature>
<evidence type="ECO:0000313" key="6">
    <source>
        <dbReference type="Proteomes" id="UP000639772"/>
    </source>
</evidence>
<dbReference type="EMBL" id="JADCNL010000006">
    <property type="protein sequence ID" value="KAG0476289.1"/>
    <property type="molecule type" value="Genomic_DNA"/>
</dbReference>
<evidence type="ECO:0000313" key="5">
    <source>
        <dbReference type="Proteomes" id="UP000636800"/>
    </source>
</evidence>
<evidence type="ECO:0000256" key="2">
    <source>
        <dbReference type="SAM" id="SignalP"/>
    </source>
</evidence>
<gene>
    <name evidence="4" type="ORF">HPP92_012704</name>
    <name evidence="3" type="ORF">HPP92_013130</name>
</gene>
<dbReference type="AlphaFoldDB" id="A0A835UUI7"/>
<evidence type="ECO:0000256" key="1">
    <source>
        <dbReference type="SAM" id="MobiDB-lite"/>
    </source>
</evidence>